<gene>
    <name evidence="2" type="ORF">ACFFK8_13410</name>
</gene>
<protein>
    <submittedName>
        <fullName evidence="2">DUF4625 domain-containing protein</fullName>
    </submittedName>
</protein>
<feature type="signal peptide" evidence="1">
    <location>
        <begin position="1"/>
        <end position="22"/>
    </location>
</feature>
<name>A0ABV5ZRJ4_9BACT</name>
<evidence type="ECO:0000256" key="1">
    <source>
        <dbReference type="SAM" id="SignalP"/>
    </source>
</evidence>
<evidence type="ECO:0000313" key="2">
    <source>
        <dbReference type="EMBL" id="MFB9898759.1"/>
    </source>
</evidence>
<evidence type="ECO:0000313" key="3">
    <source>
        <dbReference type="Proteomes" id="UP001589688"/>
    </source>
</evidence>
<proteinExistence type="predicted"/>
<dbReference type="InterPro" id="IPR027829">
    <property type="entry name" value="DUF4625"/>
</dbReference>
<keyword evidence="1" id="KW-0732">Signal</keyword>
<keyword evidence="3" id="KW-1185">Reference proteome</keyword>
<dbReference type="EMBL" id="JBHLZF010000002">
    <property type="protein sequence ID" value="MFB9898759.1"/>
    <property type="molecule type" value="Genomic_DNA"/>
</dbReference>
<organism evidence="2 3">
    <name type="scientific">Hallella seregens ATCC 51272</name>
    <dbReference type="NCBI Taxonomy" id="1336250"/>
    <lineage>
        <taxon>Bacteria</taxon>
        <taxon>Pseudomonadati</taxon>
        <taxon>Bacteroidota</taxon>
        <taxon>Bacteroidia</taxon>
        <taxon>Bacteroidales</taxon>
        <taxon>Prevotellaceae</taxon>
        <taxon>Hallella</taxon>
    </lineage>
</organism>
<dbReference type="RefSeq" id="WP_005844517.1">
    <property type="nucleotide sequence ID" value="NZ_JADU01000015.1"/>
</dbReference>
<dbReference type="PROSITE" id="PS51257">
    <property type="entry name" value="PROKAR_LIPOPROTEIN"/>
    <property type="match status" value="1"/>
</dbReference>
<dbReference type="Pfam" id="PF15418">
    <property type="entry name" value="DUF4625"/>
    <property type="match status" value="1"/>
</dbReference>
<reference evidence="2 3" key="1">
    <citation type="submission" date="2024-09" db="EMBL/GenBank/DDBJ databases">
        <authorList>
            <person name="Sun Q."/>
            <person name="Mori K."/>
        </authorList>
    </citation>
    <scope>NUCLEOTIDE SEQUENCE [LARGE SCALE GENOMIC DNA]</scope>
    <source>
        <strain evidence="2 3">ATCC 51272</strain>
    </source>
</reference>
<dbReference type="Proteomes" id="UP001589688">
    <property type="component" value="Unassembled WGS sequence"/>
</dbReference>
<sequence>MIRVANKAVFSLLALLSLAACSGENEEEKDMEKPVITDAGITANPIDCQVYRRGDVIPFQYVFQDNKALGSYNIEIHNNFDHHTHGTSATDCPLDAKKAPVKAWVYNQDFSIPAGTKTFTGRQDIRIPADIDAGDYHFMIRLTDATGWQELKAMSIKIVE</sequence>
<accession>A0ABV5ZRJ4</accession>
<comment type="caution">
    <text evidence="2">The sequence shown here is derived from an EMBL/GenBank/DDBJ whole genome shotgun (WGS) entry which is preliminary data.</text>
</comment>
<feature type="chain" id="PRO_5045729927" evidence="1">
    <location>
        <begin position="23"/>
        <end position="160"/>
    </location>
</feature>